<protein>
    <submittedName>
        <fullName evidence="2">Uncharacterized protein</fullName>
    </submittedName>
</protein>
<gene>
    <name evidence="2" type="ORF">C7S10_01035</name>
</gene>
<dbReference type="Proteomes" id="UP000244867">
    <property type="component" value="Unassembled WGS sequence"/>
</dbReference>
<proteinExistence type="predicted"/>
<keyword evidence="1" id="KW-0472">Membrane</keyword>
<evidence type="ECO:0000256" key="1">
    <source>
        <dbReference type="SAM" id="Phobius"/>
    </source>
</evidence>
<dbReference type="RefSeq" id="WP_108342555.1">
    <property type="nucleotide sequence ID" value="NZ_PYXZ01000001.1"/>
</dbReference>
<dbReference type="EMBL" id="PYXZ01000001">
    <property type="protein sequence ID" value="PUA82368.1"/>
    <property type="molecule type" value="Genomic_DNA"/>
</dbReference>
<reference evidence="2 3" key="1">
    <citation type="submission" date="2018-03" db="EMBL/GenBank/DDBJ databases">
        <authorList>
            <person name="Keele B.F."/>
        </authorList>
    </citation>
    <scope>NUCLEOTIDE SEQUENCE [LARGE SCALE GENOMIC DNA]</scope>
    <source>
        <strain evidence="2 3">IB-3</strain>
    </source>
</reference>
<dbReference type="OrthoDB" id="5495463at2"/>
<feature type="transmembrane region" description="Helical" evidence="1">
    <location>
        <begin position="261"/>
        <end position="282"/>
    </location>
</feature>
<sequence length="291" mass="31017">MSDRSGVIHDIGYRGYDGPREGTRSLVLSLYVTGLRHAFGLGRSGRSKVLPFLLLGLGTLPAVIVVGVVTFINFGSLPVSYAAYLSQIQMLVTLFAAAQAPVLVSRDLRHRSIVLYLARPLSPALFAVTRWASLASAILLFTVLPTLVLYVGGLLAGLDFGDETPIFLRSLALQVVLAAVLAGITGLISAWALRRGFAVVASIVVLIVVAGVVRIIQEICSYEDISTVGELAGLFSPWTLHNGLAVAWDAGGRAVVELHDAWPVVYLATALVVWAACVALLVRRFVKVGSR</sequence>
<feature type="transmembrane region" description="Helical" evidence="1">
    <location>
        <begin position="197"/>
        <end position="216"/>
    </location>
</feature>
<keyword evidence="3" id="KW-1185">Reference proteome</keyword>
<feature type="transmembrane region" description="Helical" evidence="1">
    <location>
        <begin position="81"/>
        <end position="104"/>
    </location>
</feature>
<evidence type="ECO:0000313" key="3">
    <source>
        <dbReference type="Proteomes" id="UP000244867"/>
    </source>
</evidence>
<comment type="caution">
    <text evidence="2">The sequence shown here is derived from an EMBL/GenBank/DDBJ whole genome shotgun (WGS) entry which is preliminary data.</text>
</comment>
<name>A0A2R7Z164_9ACTN</name>
<feature type="transmembrane region" description="Helical" evidence="1">
    <location>
        <begin position="171"/>
        <end position="190"/>
    </location>
</feature>
<feature type="transmembrane region" description="Helical" evidence="1">
    <location>
        <begin position="52"/>
        <end position="75"/>
    </location>
</feature>
<dbReference type="AlphaFoldDB" id="A0A2R7Z164"/>
<organism evidence="2 3">
    <name type="scientific">Nocardioides currus</name>
    <dbReference type="NCBI Taxonomy" id="2133958"/>
    <lineage>
        <taxon>Bacteria</taxon>
        <taxon>Bacillati</taxon>
        <taxon>Actinomycetota</taxon>
        <taxon>Actinomycetes</taxon>
        <taxon>Propionibacteriales</taxon>
        <taxon>Nocardioidaceae</taxon>
        <taxon>Nocardioides</taxon>
    </lineage>
</organism>
<accession>A0A2R7Z164</accession>
<feature type="transmembrane region" description="Helical" evidence="1">
    <location>
        <begin position="125"/>
        <end position="151"/>
    </location>
</feature>
<keyword evidence="1" id="KW-0812">Transmembrane</keyword>
<evidence type="ECO:0000313" key="2">
    <source>
        <dbReference type="EMBL" id="PUA82368.1"/>
    </source>
</evidence>
<keyword evidence="1" id="KW-1133">Transmembrane helix</keyword>